<dbReference type="PROSITE" id="PS52019">
    <property type="entry name" value="PKS_MFAS_DH"/>
    <property type="match status" value="1"/>
</dbReference>
<dbReference type="InterPro" id="IPR049551">
    <property type="entry name" value="PKS_DH_C"/>
</dbReference>
<feature type="domain" description="Carrier" evidence="6">
    <location>
        <begin position="305"/>
        <end position="381"/>
    </location>
</feature>
<dbReference type="PANTHER" id="PTHR43775">
    <property type="entry name" value="FATTY ACID SYNTHASE"/>
    <property type="match status" value="1"/>
</dbReference>
<dbReference type="Pfam" id="PF00698">
    <property type="entry name" value="Acyl_transf_1"/>
    <property type="match status" value="1"/>
</dbReference>
<dbReference type="InterPro" id="IPR001227">
    <property type="entry name" value="Ac_transferase_dom_sf"/>
</dbReference>
<name>A0ABN9SIK1_9DINO</name>
<dbReference type="InterPro" id="IPR016039">
    <property type="entry name" value="Thiolase-like"/>
</dbReference>
<evidence type="ECO:0000259" key="7">
    <source>
        <dbReference type="PROSITE" id="PS52004"/>
    </source>
</evidence>
<dbReference type="InterPro" id="IPR016035">
    <property type="entry name" value="Acyl_Trfase/lysoPLipase"/>
</dbReference>
<dbReference type="SMART" id="SM00826">
    <property type="entry name" value="PKS_DH"/>
    <property type="match status" value="1"/>
</dbReference>
<feature type="domain" description="Ketosynthase family 3 (KS3)" evidence="7">
    <location>
        <begin position="1438"/>
        <end position="1861"/>
    </location>
</feature>
<dbReference type="Gene3D" id="3.40.47.10">
    <property type="match status" value="2"/>
</dbReference>
<dbReference type="PROSITE" id="PS52004">
    <property type="entry name" value="KS3_2"/>
    <property type="match status" value="2"/>
</dbReference>
<dbReference type="InterPro" id="IPR018201">
    <property type="entry name" value="Ketoacyl_synth_AS"/>
</dbReference>
<evidence type="ECO:0000256" key="2">
    <source>
        <dbReference type="ARBA" id="ARBA00022553"/>
    </source>
</evidence>
<feature type="domain" description="Ketosynthase family 3 (KS3)" evidence="7">
    <location>
        <begin position="398"/>
        <end position="818"/>
    </location>
</feature>
<evidence type="ECO:0000313" key="10">
    <source>
        <dbReference type="Proteomes" id="UP001189429"/>
    </source>
</evidence>
<dbReference type="Pfam" id="PF00109">
    <property type="entry name" value="ketoacyl-synt"/>
    <property type="match status" value="2"/>
</dbReference>
<accession>A0ABN9SIK1</accession>
<dbReference type="Gene3D" id="3.40.50.720">
    <property type="entry name" value="NAD(P)-binding Rossmann-like Domain"/>
    <property type="match status" value="2"/>
</dbReference>
<dbReference type="InterPro" id="IPR036291">
    <property type="entry name" value="NAD(P)-bd_dom_sf"/>
</dbReference>
<gene>
    <name evidence="9" type="ORF">PCOR1329_LOCUS29842</name>
</gene>
<dbReference type="InterPro" id="IPR057326">
    <property type="entry name" value="KR_dom"/>
</dbReference>
<dbReference type="SUPFAM" id="SSF47336">
    <property type="entry name" value="ACP-like"/>
    <property type="match status" value="2"/>
</dbReference>
<evidence type="ECO:0000256" key="5">
    <source>
        <dbReference type="SAM" id="MobiDB-lite"/>
    </source>
</evidence>
<dbReference type="SMART" id="SM01294">
    <property type="entry name" value="PKS_PP_betabranch"/>
    <property type="match status" value="1"/>
</dbReference>
<dbReference type="CDD" id="cd05274">
    <property type="entry name" value="KR_FAS_SDR_x"/>
    <property type="match status" value="1"/>
</dbReference>
<dbReference type="InterPro" id="IPR020807">
    <property type="entry name" value="PKS_DH"/>
</dbReference>
<feature type="region of interest" description="N-terminal hotdog fold" evidence="4">
    <location>
        <begin position="2212"/>
        <end position="2340"/>
    </location>
</feature>
<dbReference type="Proteomes" id="UP001189429">
    <property type="component" value="Unassembled WGS sequence"/>
</dbReference>
<dbReference type="SUPFAM" id="SSF52151">
    <property type="entry name" value="FabD/lysophospholipase-like"/>
    <property type="match status" value="1"/>
</dbReference>
<keyword evidence="3" id="KW-0808">Transferase</keyword>
<dbReference type="Gene3D" id="3.10.129.110">
    <property type="entry name" value="Polyketide synthase dehydratase"/>
    <property type="match status" value="1"/>
</dbReference>
<keyword evidence="2" id="KW-0597">Phosphoprotein</keyword>
<dbReference type="SUPFAM" id="SSF53901">
    <property type="entry name" value="Thiolase-like"/>
    <property type="match status" value="2"/>
</dbReference>
<reference evidence="9" key="1">
    <citation type="submission" date="2023-10" db="EMBL/GenBank/DDBJ databases">
        <authorList>
            <person name="Chen Y."/>
            <person name="Shah S."/>
            <person name="Dougan E. K."/>
            <person name="Thang M."/>
            <person name="Chan C."/>
        </authorList>
    </citation>
    <scope>NUCLEOTIDE SEQUENCE [LARGE SCALE GENOMIC DNA]</scope>
</reference>
<dbReference type="Pfam" id="PF02801">
    <property type="entry name" value="Ketoacyl-synt_C"/>
    <property type="match status" value="2"/>
</dbReference>
<dbReference type="InterPro" id="IPR014031">
    <property type="entry name" value="Ketoacyl_synth_C"/>
</dbReference>
<feature type="region of interest" description="Disordered" evidence="5">
    <location>
        <begin position="1"/>
        <end position="26"/>
    </location>
</feature>
<feature type="domain" description="PKS/mFAS DH" evidence="8">
    <location>
        <begin position="2212"/>
        <end position="2503"/>
    </location>
</feature>
<dbReference type="SMART" id="SM00822">
    <property type="entry name" value="PKS_KR"/>
    <property type="match status" value="2"/>
</dbReference>
<feature type="compositionally biased region" description="Low complexity" evidence="5">
    <location>
        <begin position="1"/>
        <end position="15"/>
    </location>
</feature>
<feature type="active site" description="Proton acceptor; for dehydratase activity" evidence="4">
    <location>
        <position position="2243"/>
    </location>
</feature>
<dbReference type="EMBL" id="CAUYUJ010011320">
    <property type="protein sequence ID" value="CAK0831545.1"/>
    <property type="molecule type" value="Genomic_DNA"/>
</dbReference>
<dbReference type="Pfam" id="PF21089">
    <property type="entry name" value="PKS_DH_N"/>
    <property type="match status" value="1"/>
</dbReference>
<proteinExistence type="predicted"/>
<comment type="caution">
    <text evidence="9">The sequence shown here is derived from an EMBL/GenBank/DDBJ whole genome shotgun (WGS) entry which is preliminary data.</text>
</comment>
<feature type="domain" description="Carrier" evidence="6">
    <location>
        <begin position="1332"/>
        <end position="1409"/>
    </location>
</feature>
<dbReference type="InterPro" id="IPR050091">
    <property type="entry name" value="PKS_NRPS_Biosynth_Enz"/>
</dbReference>
<dbReference type="Pfam" id="PF08659">
    <property type="entry name" value="KR"/>
    <property type="match status" value="2"/>
</dbReference>
<dbReference type="InterPro" id="IPR014043">
    <property type="entry name" value="Acyl_transferase_dom"/>
</dbReference>
<evidence type="ECO:0000313" key="9">
    <source>
        <dbReference type="EMBL" id="CAK0831545.1"/>
    </source>
</evidence>
<organism evidence="9 10">
    <name type="scientific">Prorocentrum cordatum</name>
    <dbReference type="NCBI Taxonomy" id="2364126"/>
    <lineage>
        <taxon>Eukaryota</taxon>
        <taxon>Sar</taxon>
        <taxon>Alveolata</taxon>
        <taxon>Dinophyceae</taxon>
        <taxon>Prorocentrales</taxon>
        <taxon>Prorocentraceae</taxon>
        <taxon>Prorocentrum</taxon>
    </lineage>
</organism>
<dbReference type="PROSITE" id="PS00606">
    <property type="entry name" value="KS3_1"/>
    <property type="match status" value="1"/>
</dbReference>
<evidence type="ECO:0000256" key="1">
    <source>
        <dbReference type="ARBA" id="ARBA00022450"/>
    </source>
</evidence>
<dbReference type="InterPro" id="IPR049552">
    <property type="entry name" value="PKS_DH_N"/>
</dbReference>
<dbReference type="InterPro" id="IPR014030">
    <property type="entry name" value="Ketoacyl_synth_N"/>
</dbReference>
<dbReference type="InterPro" id="IPR009081">
    <property type="entry name" value="PP-bd_ACP"/>
</dbReference>
<dbReference type="PANTHER" id="PTHR43775:SF37">
    <property type="entry name" value="SI:DKEY-61P9.11"/>
    <property type="match status" value="1"/>
</dbReference>
<dbReference type="SUPFAM" id="SSF51735">
    <property type="entry name" value="NAD(P)-binding Rossmann-fold domains"/>
    <property type="match status" value="3"/>
</dbReference>
<evidence type="ECO:0000259" key="6">
    <source>
        <dbReference type="PROSITE" id="PS50075"/>
    </source>
</evidence>
<evidence type="ECO:0000259" key="8">
    <source>
        <dbReference type="PROSITE" id="PS52019"/>
    </source>
</evidence>
<dbReference type="Gene3D" id="1.10.1200.10">
    <property type="entry name" value="ACP-like"/>
    <property type="match status" value="2"/>
</dbReference>
<dbReference type="InterPro" id="IPR049900">
    <property type="entry name" value="PKS_mFAS_DH"/>
</dbReference>
<evidence type="ECO:0000256" key="3">
    <source>
        <dbReference type="ARBA" id="ARBA00022679"/>
    </source>
</evidence>
<dbReference type="InterPro" id="IPR042104">
    <property type="entry name" value="PKS_dehydratase_sf"/>
</dbReference>
<dbReference type="InterPro" id="IPR036736">
    <property type="entry name" value="ACP-like_sf"/>
</dbReference>
<keyword evidence="10" id="KW-1185">Reference proteome</keyword>
<protein>
    <submittedName>
        <fullName evidence="9">Uncharacterized protein</fullName>
    </submittedName>
</protein>
<evidence type="ECO:0000256" key="4">
    <source>
        <dbReference type="PROSITE-ProRule" id="PRU01363"/>
    </source>
</evidence>
<dbReference type="SMART" id="SM00825">
    <property type="entry name" value="PKS_KS"/>
    <property type="match status" value="2"/>
</dbReference>
<dbReference type="Gene3D" id="3.40.366.10">
    <property type="entry name" value="Malonyl-Coenzyme A Acyl Carrier Protein, domain 2"/>
    <property type="match status" value="1"/>
</dbReference>
<dbReference type="SMART" id="SM00823">
    <property type="entry name" value="PKS_PP"/>
    <property type="match status" value="2"/>
</dbReference>
<dbReference type="Pfam" id="PF14765">
    <property type="entry name" value="PS-DH"/>
    <property type="match status" value="1"/>
</dbReference>
<dbReference type="PROSITE" id="PS50075">
    <property type="entry name" value="CARRIER"/>
    <property type="match status" value="2"/>
</dbReference>
<feature type="non-terminal residue" evidence="9">
    <location>
        <position position="2528"/>
    </location>
</feature>
<dbReference type="InterPro" id="IPR020806">
    <property type="entry name" value="PKS_PP-bd"/>
</dbReference>
<dbReference type="SMART" id="SM00827">
    <property type="entry name" value="PKS_AT"/>
    <property type="match status" value="1"/>
</dbReference>
<dbReference type="Pfam" id="PF00550">
    <property type="entry name" value="PP-binding"/>
    <property type="match status" value="2"/>
</dbReference>
<keyword evidence="1" id="KW-0596">Phosphopantetheine</keyword>
<feature type="region of interest" description="C-terminal hotdog fold" evidence="4">
    <location>
        <begin position="2360"/>
        <end position="2503"/>
    </location>
</feature>
<dbReference type="CDD" id="cd00833">
    <property type="entry name" value="PKS"/>
    <property type="match status" value="2"/>
</dbReference>
<dbReference type="SUPFAM" id="SSF55048">
    <property type="entry name" value="Probable ACP-binding domain of malonyl-CoA ACP transacylase"/>
    <property type="match status" value="1"/>
</dbReference>
<dbReference type="InterPro" id="IPR016036">
    <property type="entry name" value="Malonyl_transacylase_ACP-bd"/>
</dbReference>
<dbReference type="InterPro" id="IPR013968">
    <property type="entry name" value="PKS_KR"/>
</dbReference>
<dbReference type="InterPro" id="IPR020841">
    <property type="entry name" value="PKS_Beta-ketoAc_synthase_dom"/>
</dbReference>
<feature type="active site" description="Proton donor; for dehydratase activity" evidence="4">
    <location>
        <position position="2419"/>
    </location>
</feature>
<sequence>MPAAPAMATEPEVAARGSGGGGELRAPRLADVTGQVQAEAALQVAPEAAYLITGGVGALGLVFAQWLADQGAKQLALLSRSGRPPADSARAFRKLGSAAVVHKGDVSSAADVRATMQAVAAAAPRLAGIMHAAGGLDDHMIPDLSRSHLEAVLTAKVDGTLHLHEHSSCHDLDFFAMFSSVAAMIGSVGQANYSAANAFMDSFASYRRARGQCAASVQWGPWADVGMAARAGTSETSIARLGVEQGLKAMQAILESPARGFSGVIGVARIDWKSLLGQAPVVPMYLKNFKSALASRKGGVAAGNYTQADIKALVVGSLSDVLGTDEFDLSTPLMEIGLDSLAGVEFRNRLAAAFDGVQLSSTLMFDYPTVPDLVDYIWSQVGPAEDDDAGAMEVGDIGEQLALAGHSGRFPGSSTNHPGELWQTLRWGLDTSSELPPERWDINAFYDEDVDAPGKTYVKLGHFIPGVDSFDGEFFGISEAEQRGMDQHQWLTTEIIYDAFHAAGMTKETLNGLECGVYVGCATLGGIEPDIPAFGPFTNIGYSYSGLSGRVSHVFSLRGPCFTIDTACSSTVVALDCGSQAIKIGRAKCAVAGGANLQTSAAIWVGFAKMRGLAADGNCKTFDRRADGFARGEGLGAVFVQRAGASGGEVPACALLGGVAVNHDGRAATITAPNGTAQQRVLRIALGERGLQPSAVSCLECHGTGTALGDPIEVGAQKAVYGKGRAADDAVVLAALKSNIGHLEGTAGVAGLSKVVLMLQRAMVPPALWLENLNPNIDLGGFGALMPVEQLDWRQGPHRASVSSFGFSGTNGHAVLERAERPLPEGAAPARLTMGYKRRVTRPWNEWLKGSLYSEEWVGADRAEAAAAAPSGRCLVVGVGPLAEAIRRELVAREVPPALDLEGEEGVGAVIFAGAAEAAGCEEAPGESLCELLRLLQAIHGAKEPPATLLVVTRACYDPARARFDSSSALWGMARSARLEMPRLAVKAVDLELGSPAEQGARLVADALGSPASEAETAHIAGRGVCVPRLVRSPALASSLQRSDAMKDAGVLGAGAHLVTGGLGGLGLVAAQELAALGARTLVLVSRSGKPVKELTGRLDLLQSVKGLSVRCAKCDLASEAQVGELMTGSLCSNGVPLGSVVHAAGVLEHCVLPELDPARLAKTTGPKAAGAWHLHCAGQRAAANPSLVLFSSVSATVGLAGGAAYAAANAYLDALALWRSERCSSLSVRFGPVAEVGMTAAAGKDKQLDGMAMRALPVAHVASALRLILAKQALPSPLRGECMLARVDWAAFGREVGLDIPQLASFQQEGASAEAARSPGGTAASRWASVAPEKRGQQVLASIRESASGMGLDLEDDTPLMESGIDSLSAVEFRSKISNEFREVRLPSTLVFDYPSTRAIAAFISDRLVPSEPRVGAVAAASAAAAGRSPDGAPMGGAELALLGSACRLPGGSNSLQELACTLALGVDCAVEVPYARWDVEEYFHPEAPTGLEMYVRHGGFVEGADLFDAETFGISRAEAEAMDPQQRHLLEASLGAFVRAGRRKDALIGVHGGVFVGQDKCDWSRMLTSAHAGPFAATGGSASISSNRISYALGLKGPSSTVDTACSSTLVAADTAAATLRRGRCEIAVVCGVNMLLLPQTFIACCQAHMLSKDGRCHTFDSSASGYTRGEGCGAQVVGPTPSRDAAGGPLIELRGSALNQDGRSANLTSPNGPSQTAVVLSALGEARLAPSDLNLVETHGTGTELGDPIEVGALQSALSAGARAQPLLLGAVKTNVGHLEGGAGMAGLLKLACVLERRVGAANLHLRELNGHIFEDTRGFAVHFPAEPHGLPERSAPAAASVSSFGFGGTNGHVVVRSPPAVAAAAPAAKRVAFIFTGQGSQYVGMGRELYDSEPVFREALDRCARVLDTLLPEPLLAVLYPEGGSEAPLLDQTQFSQPAIFALEYALSQLWRSRGLQPCAVLGHSVGEYCAAVVAGVLALEDALRLIAARGRAIAEECAAGVGAMAAIFASEAEVRAAMSRLPDARDVAVAAVNGPKATVVSGRSEQVERVAAETGGTSRRLNVSHAFHSPLMAPALEPFRREVSAAKLAAPRVRFFSTLQGEEVTDEVTRPDYWVDHIKGTVYFSAGIEALNKSVRPDVFLEIGATPVLVGMAKRFLKGAEFLASMDPKAGGDLEVLKKAEAAAGGRRPPPALELRRQAFPWREPRHPLVKRRANRPDGAVAFSSMIDGHVLELLSHHIVHGEVVVPGACYLEMILAGCAEYVGKQEAWCVEGLGFAKPLVLRLADGRLEEPVELRLVLWPDGRLEVESELGADPEDSIVSTHVEATLVRQPGGWAANRPQEDKLDLEAIRARCPDHVEIDAMYSLGVDVGLPLQPRFRAVRQVQKGDRQGLARLEMERDGTQVGFLLGPSVIDSSFQALMSLADPEVGLGSLKIPLSIKRLQPTGRPFSIAVWSHFQLLEYTEHSTVFRSWTLNDAGEALLYFEHVHLQEVRDEHLRRVLQATGRVDATQKALYSTAWQPLE</sequence>